<protein>
    <submittedName>
        <fullName evidence="2">Uncharacterized protein</fullName>
    </submittedName>
</protein>
<evidence type="ECO:0000313" key="3">
    <source>
        <dbReference type="Proteomes" id="UP000231383"/>
    </source>
</evidence>
<name>A0A2M8EWH3_9BACT</name>
<gene>
    <name evidence="2" type="ORF">CO051_06930</name>
</gene>
<feature type="transmembrane region" description="Helical" evidence="1">
    <location>
        <begin position="84"/>
        <end position="102"/>
    </location>
</feature>
<keyword evidence="1" id="KW-0472">Membrane</keyword>
<feature type="transmembrane region" description="Helical" evidence="1">
    <location>
        <begin position="114"/>
        <end position="136"/>
    </location>
</feature>
<organism evidence="2 3">
    <name type="scientific">Candidatus Roizmanbacteria bacterium CG_4_9_14_0_2_um_filter_39_13</name>
    <dbReference type="NCBI Taxonomy" id="1974839"/>
    <lineage>
        <taxon>Bacteria</taxon>
        <taxon>Candidatus Roizmaniibacteriota</taxon>
    </lineage>
</organism>
<evidence type="ECO:0000313" key="2">
    <source>
        <dbReference type="EMBL" id="PJC30215.1"/>
    </source>
</evidence>
<reference evidence="3" key="1">
    <citation type="submission" date="2017-09" db="EMBL/GenBank/DDBJ databases">
        <title>Depth-based differentiation of microbial function through sediment-hosted aquifers and enrichment of novel symbionts in the deep terrestrial subsurface.</title>
        <authorList>
            <person name="Probst A.J."/>
            <person name="Ladd B."/>
            <person name="Jarett J.K."/>
            <person name="Geller-Mcgrath D.E."/>
            <person name="Sieber C.M.K."/>
            <person name="Emerson J.B."/>
            <person name="Anantharaman K."/>
            <person name="Thomas B.C."/>
            <person name="Malmstrom R."/>
            <person name="Stieglmeier M."/>
            <person name="Klingl A."/>
            <person name="Woyke T."/>
            <person name="Ryan C.M."/>
            <person name="Banfield J.F."/>
        </authorList>
    </citation>
    <scope>NUCLEOTIDE SEQUENCE [LARGE SCALE GENOMIC DNA]</scope>
</reference>
<comment type="caution">
    <text evidence="2">The sequence shown here is derived from an EMBL/GenBank/DDBJ whole genome shotgun (WGS) entry which is preliminary data.</text>
</comment>
<dbReference type="Proteomes" id="UP000231383">
    <property type="component" value="Unassembled WGS sequence"/>
</dbReference>
<evidence type="ECO:0000256" key="1">
    <source>
        <dbReference type="SAM" id="Phobius"/>
    </source>
</evidence>
<dbReference type="AlphaFoldDB" id="A0A2M8EWH3"/>
<dbReference type="EMBL" id="PFSC01000179">
    <property type="protein sequence ID" value="PJC30215.1"/>
    <property type="molecule type" value="Genomic_DNA"/>
</dbReference>
<keyword evidence="1" id="KW-0812">Transmembrane</keyword>
<sequence length="150" mass="17663">MNEKKKDLKFSFLILLPLLIRSIAEINAYIPFLYMNVGGRSNPVFDIVKVTVAQVVIYALFFSYVYFSIYFARRQKNWARKLPYLTLLPLLVIIIMLFYEFFSETNKNAFWEGFFWIILLGGPIYLIVNIAMFLILKKRVDSAYKEGVTM</sequence>
<accession>A0A2M8EWH3</accession>
<feature type="transmembrane region" description="Helical" evidence="1">
    <location>
        <begin position="52"/>
        <end position="72"/>
    </location>
</feature>
<proteinExistence type="predicted"/>
<keyword evidence="1" id="KW-1133">Transmembrane helix</keyword>